<accession>N4U1Y3</accession>
<dbReference type="HOGENOM" id="CLU_882913_0_0_1"/>
<dbReference type="OrthoDB" id="5301473at2759"/>
<reference evidence="2" key="1">
    <citation type="submission" date="2012-09" db="EMBL/GenBank/DDBJ databases">
        <title>Genome sequencing and comparative transcriptomics of race 1 and race 4 of banana pathogen: Fusarium oxysporum f. sp. cubense.</title>
        <authorList>
            <person name="Fang X."/>
            <person name="Huang J."/>
        </authorList>
    </citation>
    <scope>NUCLEOTIDE SEQUENCE [LARGE SCALE GENOMIC DNA]</scope>
    <source>
        <strain evidence="2">race 1</strain>
    </source>
</reference>
<sequence length="282" mass="31914">MTVVNIARRDVEPSQSEDLDGLHLFDVNIARDHDGTSRIGSNTSVAIRSLLLLATGAPGHIEPPNGGDWVNEHVQDNSEDHNTEDHMSMQRVLWEFLERLEVWEPTMRPIEVSVVQTLATGTPQHLSQDYKGSKAAEQENEGQRRVLVLSCRAPGRSTHASELSRPVSRTILQAIGYPTKVIFVRPGSFSALKAELESHPKGYFTAIHLDMLLVHKRPRKFDPEVPRIYFQFVNQNKSEVIEEDLKAVDKVAAPLLFMVFKTLSLFPVRMLCPPSRRQLQYF</sequence>
<dbReference type="EMBL" id="KB730535">
    <property type="protein sequence ID" value="ENH63960.1"/>
    <property type="molecule type" value="Genomic_DNA"/>
</dbReference>
<evidence type="ECO:0000313" key="1">
    <source>
        <dbReference type="EMBL" id="ENH63960.1"/>
    </source>
</evidence>
<proteinExistence type="predicted"/>
<dbReference type="STRING" id="1229664.N4U1Y3"/>
<evidence type="ECO:0000313" key="2">
    <source>
        <dbReference type="Proteomes" id="UP000016928"/>
    </source>
</evidence>
<dbReference type="AlphaFoldDB" id="N4U1Y3"/>
<dbReference type="Proteomes" id="UP000016928">
    <property type="component" value="Unassembled WGS sequence"/>
</dbReference>
<gene>
    <name evidence="1" type="ORF">FOC1_g10008103</name>
</gene>
<organism evidence="1 2">
    <name type="scientific">Fusarium oxysporum f. sp. cubense (strain race 1)</name>
    <name type="common">Panama disease fungus</name>
    <dbReference type="NCBI Taxonomy" id="1229664"/>
    <lineage>
        <taxon>Eukaryota</taxon>
        <taxon>Fungi</taxon>
        <taxon>Dikarya</taxon>
        <taxon>Ascomycota</taxon>
        <taxon>Pezizomycotina</taxon>
        <taxon>Sordariomycetes</taxon>
        <taxon>Hypocreomycetidae</taxon>
        <taxon>Hypocreales</taxon>
        <taxon>Nectriaceae</taxon>
        <taxon>Fusarium</taxon>
        <taxon>Fusarium oxysporum species complex</taxon>
    </lineage>
</organism>
<name>N4U1Y3_FUSC1</name>
<reference evidence="2" key="2">
    <citation type="journal article" date="2014" name="PLoS ONE">
        <title>Genome and Transcriptome Analysis of the Fungal Pathogen Fusarium oxysporum f. sp. cubense Causing Banana Vascular Wilt Disease.</title>
        <authorList>
            <person name="Guo L."/>
            <person name="Han L."/>
            <person name="Yang L."/>
            <person name="Zeng H."/>
            <person name="Fan D."/>
            <person name="Zhu Y."/>
            <person name="Feng Y."/>
            <person name="Wang G."/>
            <person name="Peng C."/>
            <person name="Jiang X."/>
            <person name="Zhou D."/>
            <person name="Ni P."/>
            <person name="Liang C."/>
            <person name="Liu L."/>
            <person name="Wang J."/>
            <person name="Mao C."/>
            <person name="Fang X."/>
            <person name="Peng M."/>
            <person name="Huang J."/>
        </authorList>
    </citation>
    <scope>NUCLEOTIDE SEQUENCE [LARGE SCALE GENOMIC DNA]</scope>
    <source>
        <strain evidence="2">race 1</strain>
    </source>
</reference>
<protein>
    <submittedName>
        <fullName evidence="1">Uncharacterized protein</fullName>
    </submittedName>
</protein>
<dbReference type="VEuPathDB" id="FungiDB:FOC1_g10008103"/>